<evidence type="ECO:0000256" key="1">
    <source>
        <dbReference type="ARBA" id="ARBA00003401"/>
    </source>
</evidence>
<protein>
    <recommendedName>
        <fullName evidence="3">Type 1 phosphatases regulator</fullName>
    </recommendedName>
</protein>
<evidence type="ECO:0000313" key="5">
    <source>
        <dbReference type="EMBL" id="KAK4141269.1"/>
    </source>
</evidence>
<dbReference type="PANTHER" id="PTHR20835">
    <property type="entry name" value="E3 UBIQUITIN-PROTEIN LIGASE PPP1R11-RELATED"/>
    <property type="match status" value="1"/>
</dbReference>
<dbReference type="GO" id="GO:0005634">
    <property type="term" value="C:nucleus"/>
    <property type="evidence" value="ECO:0007669"/>
    <property type="project" value="UniProtKB-SubCell"/>
</dbReference>
<dbReference type="GO" id="GO:0004865">
    <property type="term" value="F:protein serine/threonine phosphatase inhibitor activity"/>
    <property type="evidence" value="ECO:0007669"/>
    <property type="project" value="UniProtKB-UniRule"/>
</dbReference>
<accession>A0AAN6UYC3</accession>
<evidence type="ECO:0000256" key="4">
    <source>
        <dbReference type="SAM" id="MobiDB-lite"/>
    </source>
</evidence>
<proteinExistence type="inferred from homology"/>
<dbReference type="GO" id="GO:0008157">
    <property type="term" value="F:protein phosphatase 1 binding"/>
    <property type="evidence" value="ECO:0007669"/>
    <property type="project" value="TreeGrafter"/>
</dbReference>
<gene>
    <name evidence="5" type="ORF">C8A04DRAFT_39208</name>
</gene>
<evidence type="ECO:0000313" key="6">
    <source>
        <dbReference type="Proteomes" id="UP001302676"/>
    </source>
</evidence>
<feature type="compositionally biased region" description="Low complexity" evidence="4">
    <location>
        <begin position="1"/>
        <end position="30"/>
    </location>
</feature>
<evidence type="ECO:0000256" key="3">
    <source>
        <dbReference type="RuleBase" id="RU367162"/>
    </source>
</evidence>
<feature type="compositionally biased region" description="Acidic residues" evidence="4">
    <location>
        <begin position="82"/>
        <end position="98"/>
    </location>
</feature>
<feature type="region of interest" description="Disordered" evidence="4">
    <location>
        <begin position="1"/>
        <end position="184"/>
    </location>
</feature>
<comment type="similarity">
    <text evidence="2 3">Belongs to the YPI1 family.</text>
</comment>
<feature type="compositionally biased region" description="Basic and acidic residues" evidence="4">
    <location>
        <begin position="99"/>
        <end position="110"/>
    </location>
</feature>
<keyword evidence="5" id="KW-0650">Protein phosphatase inhibitor</keyword>
<dbReference type="Pfam" id="PF07491">
    <property type="entry name" value="PPI_Ypi1"/>
    <property type="match status" value="1"/>
</dbReference>
<feature type="compositionally biased region" description="Basic and acidic residues" evidence="4">
    <location>
        <begin position="121"/>
        <end position="142"/>
    </location>
</feature>
<dbReference type="EMBL" id="MU853614">
    <property type="protein sequence ID" value="KAK4141269.1"/>
    <property type="molecule type" value="Genomic_DNA"/>
</dbReference>
<comment type="subcellular location">
    <subcellularLocation>
        <location evidence="3">Nucleus</location>
    </subcellularLocation>
</comment>
<organism evidence="5 6">
    <name type="scientific">Dichotomopilus funicola</name>
    <dbReference type="NCBI Taxonomy" id="1934379"/>
    <lineage>
        <taxon>Eukaryota</taxon>
        <taxon>Fungi</taxon>
        <taxon>Dikarya</taxon>
        <taxon>Ascomycota</taxon>
        <taxon>Pezizomycotina</taxon>
        <taxon>Sordariomycetes</taxon>
        <taxon>Sordariomycetidae</taxon>
        <taxon>Sordariales</taxon>
        <taxon>Chaetomiaceae</taxon>
        <taxon>Dichotomopilus</taxon>
    </lineage>
</organism>
<dbReference type="InterPro" id="IPR011107">
    <property type="entry name" value="PPI_Ypi1"/>
</dbReference>
<evidence type="ECO:0000256" key="2">
    <source>
        <dbReference type="ARBA" id="ARBA00005605"/>
    </source>
</evidence>
<dbReference type="GeneID" id="87821109"/>
<dbReference type="PANTHER" id="PTHR20835:SF0">
    <property type="entry name" value="E3 UBIQUITIN-PROTEIN LIGASE PPP1R11"/>
    <property type="match status" value="1"/>
</dbReference>
<feature type="compositionally biased region" description="Basic and acidic residues" evidence="4">
    <location>
        <begin position="156"/>
        <end position="175"/>
    </location>
</feature>
<dbReference type="RefSeq" id="XP_062634640.1">
    <property type="nucleotide sequence ID" value="XM_062784496.1"/>
</dbReference>
<sequence>MAPVPQSRQQQAPRPAPSQTETTSSTSPQTHAPPQAILRLRGAHAPTRRSVQWSSDVVDNEGLGRKKSKVCCIYHRPRGVDESSDESSSDSSDSDSESDGGRRGDSDHQNRGNGHNHNHNHGHDHECDGHHTRRGRGGEGSKRRPNRQPSPNAYEKMPKYDVPRKDGGDGGDQGKGKGKGMTGS</sequence>
<reference evidence="5" key="1">
    <citation type="journal article" date="2023" name="Mol. Phylogenet. Evol.">
        <title>Genome-scale phylogeny and comparative genomics of the fungal order Sordariales.</title>
        <authorList>
            <person name="Hensen N."/>
            <person name="Bonometti L."/>
            <person name="Westerberg I."/>
            <person name="Brannstrom I.O."/>
            <person name="Guillou S."/>
            <person name="Cros-Aarteil S."/>
            <person name="Calhoun S."/>
            <person name="Haridas S."/>
            <person name="Kuo A."/>
            <person name="Mondo S."/>
            <person name="Pangilinan J."/>
            <person name="Riley R."/>
            <person name="LaButti K."/>
            <person name="Andreopoulos B."/>
            <person name="Lipzen A."/>
            <person name="Chen C."/>
            <person name="Yan M."/>
            <person name="Daum C."/>
            <person name="Ng V."/>
            <person name="Clum A."/>
            <person name="Steindorff A."/>
            <person name="Ohm R.A."/>
            <person name="Martin F."/>
            <person name="Silar P."/>
            <person name="Natvig D.O."/>
            <person name="Lalanne C."/>
            <person name="Gautier V."/>
            <person name="Ament-Velasquez S.L."/>
            <person name="Kruys A."/>
            <person name="Hutchinson M.I."/>
            <person name="Powell A.J."/>
            <person name="Barry K."/>
            <person name="Miller A.N."/>
            <person name="Grigoriev I.V."/>
            <person name="Debuchy R."/>
            <person name="Gladieux P."/>
            <person name="Hiltunen Thoren M."/>
            <person name="Johannesson H."/>
        </authorList>
    </citation>
    <scope>NUCLEOTIDE SEQUENCE</scope>
    <source>
        <strain evidence="5">CBS 141.50</strain>
    </source>
</reference>
<keyword evidence="6" id="KW-1185">Reference proteome</keyword>
<keyword evidence="3" id="KW-0539">Nucleus</keyword>
<comment type="caution">
    <text evidence="5">The sequence shown here is derived from an EMBL/GenBank/DDBJ whole genome shotgun (WGS) entry which is preliminary data.</text>
</comment>
<dbReference type="AlphaFoldDB" id="A0AAN6UYC3"/>
<dbReference type="Proteomes" id="UP001302676">
    <property type="component" value="Unassembled WGS sequence"/>
</dbReference>
<reference evidence="5" key="2">
    <citation type="submission" date="2023-05" db="EMBL/GenBank/DDBJ databases">
        <authorList>
            <consortium name="Lawrence Berkeley National Laboratory"/>
            <person name="Steindorff A."/>
            <person name="Hensen N."/>
            <person name="Bonometti L."/>
            <person name="Westerberg I."/>
            <person name="Brannstrom I.O."/>
            <person name="Guillou S."/>
            <person name="Cros-Aarteil S."/>
            <person name="Calhoun S."/>
            <person name="Haridas S."/>
            <person name="Kuo A."/>
            <person name="Mondo S."/>
            <person name="Pangilinan J."/>
            <person name="Riley R."/>
            <person name="Labutti K."/>
            <person name="Andreopoulos B."/>
            <person name="Lipzen A."/>
            <person name="Chen C."/>
            <person name="Yanf M."/>
            <person name="Daum C."/>
            <person name="Ng V."/>
            <person name="Clum A."/>
            <person name="Ohm R."/>
            <person name="Martin F."/>
            <person name="Silar P."/>
            <person name="Natvig D."/>
            <person name="Lalanne C."/>
            <person name="Gautier V."/>
            <person name="Ament-Velasquez S.L."/>
            <person name="Kruys A."/>
            <person name="Hutchinson M.I."/>
            <person name="Powell A.J."/>
            <person name="Barry K."/>
            <person name="Miller A.N."/>
            <person name="Grigoriev I.V."/>
            <person name="Debuchy R."/>
            <person name="Gladieux P."/>
            <person name="Thoren M.H."/>
            <person name="Johannesson H."/>
        </authorList>
    </citation>
    <scope>NUCLEOTIDE SEQUENCE</scope>
    <source>
        <strain evidence="5">CBS 141.50</strain>
    </source>
</reference>
<comment type="function">
    <text evidence="1 3">Regulator of type 1 phosphatases which maintains protein phosphatase activity under strict control.</text>
</comment>
<name>A0AAN6UYC3_9PEZI</name>